<dbReference type="Pfam" id="PF12801">
    <property type="entry name" value="Fer4_5"/>
    <property type="match status" value="1"/>
</dbReference>
<name>A0AAU6NZ40_9FLAO</name>
<feature type="transmembrane region" description="Helical" evidence="7">
    <location>
        <begin position="340"/>
        <end position="360"/>
    </location>
</feature>
<dbReference type="Pfam" id="PF11614">
    <property type="entry name" value="FixG_C"/>
    <property type="match status" value="1"/>
</dbReference>
<dbReference type="Gene3D" id="2.60.40.10">
    <property type="entry name" value="Immunoglobulins"/>
    <property type="match status" value="1"/>
</dbReference>
<evidence type="ECO:0000259" key="8">
    <source>
        <dbReference type="PROSITE" id="PS51379"/>
    </source>
</evidence>
<keyword evidence="7" id="KW-0472">Membrane</keyword>
<feature type="transmembrane region" description="Helical" evidence="7">
    <location>
        <begin position="86"/>
        <end position="112"/>
    </location>
</feature>
<keyword evidence="7" id="KW-0812">Transmembrane</keyword>
<dbReference type="KEGG" id="mcaa:R3L15_08095"/>
<evidence type="ECO:0000256" key="3">
    <source>
        <dbReference type="ARBA" id="ARBA00022723"/>
    </source>
</evidence>
<keyword evidence="6" id="KW-0411">Iron-sulfur</keyword>
<evidence type="ECO:0000256" key="4">
    <source>
        <dbReference type="ARBA" id="ARBA00022982"/>
    </source>
</evidence>
<keyword evidence="7" id="KW-1133">Transmembrane helix</keyword>
<feature type="transmembrane region" description="Helical" evidence="7">
    <location>
        <begin position="199"/>
        <end position="216"/>
    </location>
</feature>
<dbReference type="GO" id="GO:0051539">
    <property type="term" value="F:4 iron, 4 sulfur cluster binding"/>
    <property type="evidence" value="ECO:0007669"/>
    <property type="project" value="UniProtKB-KW"/>
</dbReference>
<dbReference type="InterPro" id="IPR017896">
    <property type="entry name" value="4Fe4S_Fe-S-bd"/>
</dbReference>
<evidence type="ECO:0000256" key="6">
    <source>
        <dbReference type="ARBA" id="ARBA00023014"/>
    </source>
</evidence>
<dbReference type="PANTHER" id="PTHR30176:SF3">
    <property type="entry name" value="FERREDOXIN-TYPE PROTEIN NAPH"/>
    <property type="match status" value="1"/>
</dbReference>
<dbReference type="PROSITE" id="PS51379">
    <property type="entry name" value="4FE4S_FER_2"/>
    <property type="match status" value="1"/>
</dbReference>
<sequence length="476" mass="55233">MSKQTENNESFRDSIGTITDEGKRAWIFPKKPSGKYYERRKIVSYFLLAFLFAAPFIKINGNQFLMFNVLERRFNIFGFPFWPQDFHLFVISMIIGVVFITLFTVGFGRIFCGWICPQTIFMEMVFRRIEYWIDGDRNKQRKLARQKWDAEKIRKRLLKWFIFLVISFLIANIFLAYLIGSDKLIQYITDGPANHLSTLFPLLIFTGVFYFIFAWFREQVCIIACPYGRLQGVLLDNKSVIVAYDHKRGEGKNGRKKFRKNEDREALGHGDCIDCLQCVHVCPTGIDIRNGTQLECVNCTACIDECDHIMESINLPKGLIRYASENEIEKKEKFKLTARMKGYIAVLTILIGILTGMLLLRNDVEARVLRLPGQLYERKDNNMISNVFTYKLVNKTTKEIDNVSFKLRNFDGEIKLVSTTDDFIVPEQGIAEGTLFIEIKKTDLKGDKNKLTIDVYSHDKVIETTTVNFLGPRSYH</sequence>
<dbReference type="PROSITE" id="PS00198">
    <property type="entry name" value="4FE4S_FER_1"/>
    <property type="match status" value="1"/>
</dbReference>
<dbReference type="PANTHER" id="PTHR30176">
    <property type="entry name" value="FERREDOXIN-TYPE PROTEIN NAPH"/>
    <property type="match status" value="1"/>
</dbReference>
<keyword evidence="1" id="KW-0813">Transport</keyword>
<keyword evidence="3" id="KW-0479">Metal-binding</keyword>
<protein>
    <submittedName>
        <fullName evidence="9">Cytochrome c oxidase accessory protein CcoG</fullName>
    </submittedName>
</protein>
<evidence type="ECO:0000256" key="1">
    <source>
        <dbReference type="ARBA" id="ARBA00022448"/>
    </source>
</evidence>
<dbReference type="InterPro" id="IPR014116">
    <property type="entry name" value="Cyt_c_oxidase_cbb3_FixG"/>
</dbReference>
<dbReference type="Pfam" id="PF13746">
    <property type="entry name" value="Fer4_18"/>
    <property type="match status" value="1"/>
</dbReference>
<dbReference type="GO" id="GO:0046872">
    <property type="term" value="F:metal ion binding"/>
    <property type="evidence" value="ECO:0007669"/>
    <property type="project" value="UniProtKB-KW"/>
</dbReference>
<evidence type="ECO:0000256" key="7">
    <source>
        <dbReference type="SAM" id="Phobius"/>
    </source>
</evidence>
<keyword evidence="4" id="KW-0249">Electron transport</keyword>
<dbReference type="NCBIfam" id="TIGR02745">
    <property type="entry name" value="ccoG_rdxA_fixG"/>
    <property type="match status" value="1"/>
</dbReference>
<dbReference type="EMBL" id="CP136925">
    <property type="protein sequence ID" value="WXA12089.1"/>
    <property type="molecule type" value="Genomic_DNA"/>
</dbReference>
<feature type="transmembrane region" description="Helical" evidence="7">
    <location>
        <begin position="42"/>
        <end position="66"/>
    </location>
</feature>
<dbReference type="InterPro" id="IPR013783">
    <property type="entry name" value="Ig-like_fold"/>
</dbReference>
<evidence type="ECO:0000313" key="10">
    <source>
        <dbReference type="EMBL" id="WXA12089.1"/>
    </source>
</evidence>
<evidence type="ECO:0000256" key="2">
    <source>
        <dbReference type="ARBA" id="ARBA00022485"/>
    </source>
</evidence>
<reference evidence="9 11" key="1">
    <citation type="submission" date="2023-10" db="EMBL/GenBank/DDBJ databases">
        <title>Culture-based analysis of two novel bacteria associated with mangrove crab gills.</title>
        <authorList>
            <person name="Yang X."/>
            <person name="Garuglieri E."/>
            <person name="Van Goethem M.W."/>
            <person name="Fusi M."/>
            <person name="Marasco R."/>
            <person name="Daffonchio D.G."/>
        </authorList>
    </citation>
    <scope>NUCLEOTIDE SEQUENCE [LARGE SCALE GENOMIC DNA]</scope>
    <source>
        <strain evidence="10">UG2-1</strain>
        <strain evidence="9">UG2-2</strain>
        <strain evidence="11">UG2_2</strain>
    </source>
</reference>
<dbReference type="EMBL" id="CP136924">
    <property type="protein sequence ID" value="WXA02750.1"/>
    <property type="molecule type" value="Genomic_DNA"/>
</dbReference>
<accession>A0AAU6NZ40</accession>
<dbReference type="InterPro" id="IPR017900">
    <property type="entry name" value="4Fe4S_Fe_S_CS"/>
</dbReference>
<keyword evidence="5" id="KW-0408">Iron</keyword>
<gene>
    <name evidence="9" type="primary">ccoG</name>
    <name evidence="10" type="ORF">R3L15_08095</name>
    <name evidence="9" type="ORF">R3L16_13495</name>
</gene>
<dbReference type="AlphaFoldDB" id="A0AAU6NZ40"/>
<keyword evidence="2" id="KW-0004">4Fe-4S</keyword>
<evidence type="ECO:0000313" key="9">
    <source>
        <dbReference type="EMBL" id="WXA02750.1"/>
    </source>
</evidence>
<proteinExistence type="predicted"/>
<keyword evidence="11" id="KW-1185">Reference proteome</keyword>
<dbReference type="Gene3D" id="3.30.70.20">
    <property type="match status" value="1"/>
</dbReference>
<organism evidence="9 11">
    <name type="scientific">Mangrovimonas cancribranchiae</name>
    <dbReference type="NCBI Taxonomy" id="3080055"/>
    <lineage>
        <taxon>Bacteria</taxon>
        <taxon>Pseudomonadati</taxon>
        <taxon>Bacteroidota</taxon>
        <taxon>Flavobacteriia</taxon>
        <taxon>Flavobacteriales</taxon>
        <taxon>Flavobacteriaceae</taxon>
        <taxon>Mangrovimonas</taxon>
    </lineage>
</organism>
<evidence type="ECO:0000313" key="11">
    <source>
        <dbReference type="Proteomes" id="UP001368318"/>
    </source>
</evidence>
<dbReference type="Proteomes" id="UP001368318">
    <property type="component" value="Chromosome"/>
</dbReference>
<feature type="domain" description="4Fe-4S ferredoxin-type" evidence="8">
    <location>
        <begin position="263"/>
        <end position="291"/>
    </location>
</feature>
<dbReference type="InterPro" id="IPR051684">
    <property type="entry name" value="Electron_Trans/Redox"/>
</dbReference>
<feature type="transmembrane region" description="Helical" evidence="7">
    <location>
        <begin position="157"/>
        <end position="179"/>
    </location>
</feature>
<evidence type="ECO:0000256" key="5">
    <source>
        <dbReference type="ARBA" id="ARBA00023004"/>
    </source>
</evidence>
<dbReference type="GO" id="GO:0005886">
    <property type="term" value="C:plasma membrane"/>
    <property type="evidence" value="ECO:0007669"/>
    <property type="project" value="TreeGrafter"/>
</dbReference>
<dbReference type="RefSeq" id="WP_338731030.1">
    <property type="nucleotide sequence ID" value="NZ_CP136924.1"/>
</dbReference>
<dbReference type="InterPro" id="IPR032879">
    <property type="entry name" value="FixG_C"/>
</dbReference>
<dbReference type="SUPFAM" id="SSF54862">
    <property type="entry name" value="4Fe-4S ferredoxins"/>
    <property type="match status" value="1"/>
</dbReference>